<gene>
    <name evidence="2" type="ORF">Vbra_18960</name>
</gene>
<dbReference type="Proteomes" id="UP000041254">
    <property type="component" value="Unassembled WGS sequence"/>
</dbReference>
<evidence type="ECO:0000313" key="2">
    <source>
        <dbReference type="EMBL" id="CEM35723.1"/>
    </source>
</evidence>
<feature type="region of interest" description="Disordered" evidence="1">
    <location>
        <begin position="351"/>
        <end position="376"/>
    </location>
</feature>
<proteinExistence type="predicted"/>
<evidence type="ECO:0000256" key="1">
    <source>
        <dbReference type="SAM" id="MobiDB-lite"/>
    </source>
</evidence>
<organism evidence="2 3">
    <name type="scientific">Vitrella brassicaformis (strain CCMP3155)</name>
    <dbReference type="NCBI Taxonomy" id="1169540"/>
    <lineage>
        <taxon>Eukaryota</taxon>
        <taxon>Sar</taxon>
        <taxon>Alveolata</taxon>
        <taxon>Colpodellida</taxon>
        <taxon>Vitrellaceae</taxon>
        <taxon>Vitrella</taxon>
    </lineage>
</organism>
<name>A0A0G4GXD3_VITBC</name>
<accession>A0A0G4GXD3</accession>
<feature type="compositionally biased region" description="Polar residues" evidence="1">
    <location>
        <begin position="357"/>
        <end position="372"/>
    </location>
</feature>
<dbReference type="InParanoid" id="A0A0G4GXD3"/>
<feature type="compositionally biased region" description="Low complexity" evidence="1">
    <location>
        <begin position="229"/>
        <end position="247"/>
    </location>
</feature>
<sequence>MLERELGDLKQRMTQGMLSIGGRLGGLEQRIGTSEAAQRQLTKQIQSPFTEDSKLAQRMVTALADQLPPPPLSFEKGADDQLTIKGGSTRIQLKDITSAQLWTALMTVKGNTATADEGEDRQIYLQVHRFVKTVQDVAQEAKMPVLGGGDGSKGYFELPGVDDTLREPLAKHLGQRVAPPPPLYLVARAVPALSSELRQVASQISILQQQSRQPTYPTHAQPPSPAPAPSAAAVAVAAAAPAQHVPPRSSIARQRPALTWASSAPLPHRHVSRRHPRCTSRWQSRPARWTRLFQRQLPGILHPGQDHGPARGQGASRHEVPAADHPLLRRLRGVYEGLGITAYHLRKDCPNAPRPISIQSTEQPTGSNNNTDGTHDALRKSLESSMHIQNFAQGLGRSSWRPLTAHRISAWTAGGRLRPPRARAWGVNETVVSDWERGVDLLIFRPLKPFYRGNYDSLFDFWEAVLTELTRLITKGFVEPCTHRPFIVNPLGVVEKKRDPGDTKTKVRLILDCRASGLNASLLTPHFTLLSPHHTSINFRELLAILFAAQRWAREWGSHLILIRSDNTAAVG</sequence>
<feature type="region of interest" description="Disordered" evidence="1">
    <location>
        <begin position="299"/>
        <end position="321"/>
    </location>
</feature>
<evidence type="ECO:0000313" key="3">
    <source>
        <dbReference type="Proteomes" id="UP000041254"/>
    </source>
</evidence>
<dbReference type="AlphaFoldDB" id="A0A0G4GXD3"/>
<keyword evidence="3" id="KW-1185">Reference proteome</keyword>
<reference evidence="2 3" key="1">
    <citation type="submission" date="2014-11" db="EMBL/GenBank/DDBJ databases">
        <authorList>
            <person name="Zhu J."/>
            <person name="Qi W."/>
            <person name="Song R."/>
        </authorList>
    </citation>
    <scope>NUCLEOTIDE SEQUENCE [LARGE SCALE GENOMIC DNA]</scope>
</reference>
<dbReference type="EMBL" id="CDMY01000863">
    <property type="protein sequence ID" value="CEM35723.1"/>
    <property type="molecule type" value="Genomic_DNA"/>
</dbReference>
<dbReference type="VEuPathDB" id="CryptoDB:Vbra_18960"/>
<feature type="region of interest" description="Disordered" evidence="1">
    <location>
        <begin position="206"/>
        <end position="254"/>
    </location>
</feature>
<protein>
    <submittedName>
        <fullName evidence="2">Uncharacterized protein</fullName>
    </submittedName>
</protein>